<dbReference type="PANTHER" id="PTHR33048:SF55">
    <property type="entry name" value="INTEGRAL MEMBRANE PROTEIN"/>
    <property type="match status" value="1"/>
</dbReference>
<comment type="subcellular location">
    <subcellularLocation>
        <location evidence="1">Membrane</location>
        <topology evidence="1">Multi-pass membrane protein</topology>
    </subcellularLocation>
</comment>
<evidence type="ECO:0000256" key="1">
    <source>
        <dbReference type="ARBA" id="ARBA00004141"/>
    </source>
</evidence>
<dbReference type="GeneID" id="27708526"/>
<evidence type="ECO:0000256" key="5">
    <source>
        <dbReference type="ARBA" id="ARBA00038359"/>
    </source>
</evidence>
<keyword evidence="3 7" id="KW-1133">Transmembrane helix</keyword>
<evidence type="ECO:0000256" key="4">
    <source>
        <dbReference type="ARBA" id="ARBA00023136"/>
    </source>
</evidence>
<feature type="region of interest" description="Disordered" evidence="6">
    <location>
        <begin position="315"/>
        <end position="346"/>
    </location>
</feature>
<evidence type="ECO:0000256" key="7">
    <source>
        <dbReference type="SAM" id="Phobius"/>
    </source>
</evidence>
<feature type="transmembrane region" description="Helical" evidence="7">
    <location>
        <begin position="20"/>
        <end position="39"/>
    </location>
</feature>
<feature type="compositionally biased region" description="Polar residues" evidence="6">
    <location>
        <begin position="325"/>
        <end position="335"/>
    </location>
</feature>
<keyword evidence="2 7" id="KW-0812">Transmembrane</keyword>
<dbReference type="Pfam" id="PF20684">
    <property type="entry name" value="Fung_rhodopsin"/>
    <property type="match status" value="1"/>
</dbReference>
<gene>
    <name evidence="9" type="ORF">Z520_02780</name>
</gene>
<dbReference type="Proteomes" id="UP000053411">
    <property type="component" value="Unassembled WGS sequence"/>
</dbReference>
<sequence length="404" mass="44701">MSANPCTHCHLEALGLGGRGAHLVIPSIIAPILALVLVANRIYWRIRLLGRLGLDDMTTLLSLTFLVLQCSASIAAVNYGYGRPFDLISRHQAAQALKYFFLLQIFYKLTINCTKLSILFLYLRIFTDRLWFVRTCWSLVAFVVGACISFTLATILQCNPISRAWERWRSDGSCVDIYALWYSNAIYNIFTDLLIVLMVPPVIFTLKLPMRQKLALTCIFGLGVIVCAASISRLTTLYSSAYGDDITAGSLVSTIWTTIEAGLGVICANLPMVRTPLQHFFPRLFPPRTGTGHISSAVPSQRSGAAHGEALASPARLIPPPVPTRKTSLPSQTRVNGIPGATGTYHQSSLRGEVTKLHGTSRLARVRDIETQTGYSDHSSRPDIGMERRREVDCYGEQHQMWSP</sequence>
<accession>A0A0D2K5Y4</accession>
<dbReference type="EMBL" id="KN848065">
    <property type="protein sequence ID" value="KIY01228.1"/>
    <property type="molecule type" value="Genomic_DNA"/>
</dbReference>
<feature type="transmembrane region" description="Helical" evidence="7">
    <location>
        <begin position="251"/>
        <end position="273"/>
    </location>
</feature>
<dbReference type="RefSeq" id="XP_016635350.1">
    <property type="nucleotide sequence ID" value="XM_016773293.1"/>
</dbReference>
<evidence type="ECO:0000313" key="10">
    <source>
        <dbReference type="Proteomes" id="UP000053411"/>
    </source>
</evidence>
<evidence type="ECO:0000256" key="3">
    <source>
        <dbReference type="ARBA" id="ARBA00022989"/>
    </source>
</evidence>
<feature type="transmembrane region" description="Helical" evidence="7">
    <location>
        <begin position="101"/>
        <end position="123"/>
    </location>
</feature>
<feature type="transmembrane region" description="Helical" evidence="7">
    <location>
        <begin position="135"/>
        <end position="156"/>
    </location>
</feature>
<dbReference type="InterPro" id="IPR052337">
    <property type="entry name" value="SAT4-like"/>
</dbReference>
<dbReference type="VEuPathDB" id="FungiDB:Z520_02780"/>
<reference evidence="9 10" key="1">
    <citation type="submission" date="2015-01" db="EMBL/GenBank/DDBJ databases">
        <title>The Genome Sequence of Fonsecaea multimorphosa CBS 102226.</title>
        <authorList>
            <consortium name="The Broad Institute Genomics Platform"/>
            <person name="Cuomo C."/>
            <person name="de Hoog S."/>
            <person name="Gorbushina A."/>
            <person name="Stielow B."/>
            <person name="Teixiera M."/>
            <person name="Abouelleil A."/>
            <person name="Chapman S.B."/>
            <person name="Priest M."/>
            <person name="Young S.K."/>
            <person name="Wortman J."/>
            <person name="Nusbaum C."/>
            <person name="Birren B."/>
        </authorList>
    </citation>
    <scope>NUCLEOTIDE SEQUENCE [LARGE SCALE GENOMIC DNA]</scope>
    <source>
        <strain evidence="9 10">CBS 102226</strain>
    </source>
</reference>
<protein>
    <recommendedName>
        <fullName evidence="8">Rhodopsin domain-containing protein</fullName>
    </recommendedName>
</protein>
<name>A0A0D2K5Y4_9EURO</name>
<dbReference type="InterPro" id="IPR049326">
    <property type="entry name" value="Rhodopsin_dom_fungi"/>
</dbReference>
<dbReference type="PANTHER" id="PTHR33048">
    <property type="entry name" value="PTH11-LIKE INTEGRAL MEMBRANE PROTEIN (AFU_ORTHOLOGUE AFUA_5G11245)"/>
    <property type="match status" value="1"/>
</dbReference>
<feature type="transmembrane region" description="Helical" evidence="7">
    <location>
        <begin position="60"/>
        <end position="81"/>
    </location>
</feature>
<proteinExistence type="inferred from homology"/>
<comment type="similarity">
    <text evidence="5">Belongs to the SAT4 family.</text>
</comment>
<evidence type="ECO:0000259" key="8">
    <source>
        <dbReference type="Pfam" id="PF20684"/>
    </source>
</evidence>
<evidence type="ECO:0000313" key="9">
    <source>
        <dbReference type="EMBL" id="KIY01228.1"/>
    </source>
</evidence>
<feature type="transmembrane region" description="Helical" evidence="7">
    <location>
        <begin position="185"/>
        <end position="206"/>
    </location>
</feature>
<keyword evidence="10" id="KW-1185">Reference proteome</keyword>
<evidence type="ECO:0000256" key="2">
    <source>
        <dbReference type="ARBA" id="ARBA00022692"/>
    </source>
</evidence>
<evidence type="ECO:0000256" key="6">
    <source>
        <dbReference type="SAM" id="MobiDB-lite"/>
    </source>
</evidence>
<feature type="transmembrane region" description="Helical" evidence="7">
    <location>
        <begin position="213"/>
        <end position="231"/>
    </location>
</feature>
<dbReference type="GO" id="GO:0016020">
    <property type="term" value="C:membrane"/>
    <property type="evidence" value="ECO:0007669"/>
    <property type="project" value="UniProtKB-SubCell"/>
</dbReference>
<dbReference type="AlphaFoldDB" id="A0A0D2K5Y4"/>
<keyword evidence="4 7" id="KW-0472">Membrane</keyword>
<organism evidence="9 10">
    <name type="scientific">Fonsecaea multimorphosa CBS 102226</name>
    <dbReference type="NCBI Taxonomy" id="1442371"/>
    <lineage>
        <taxon>Eukaryota</taxon>
        <taxon>Fungi</taxon>
        <taxon>Dikarya</taxon>
        <taxon>Ascomycota</taxon>
        <taxon>Pezizomycotina</taxon>
        <taxon>Eurotiomycetes</taxon>
        <taxon>Chaetothyriomycetidae</taxon>
        <taxon>Chaetothyriales</taxon>
        <taxon>Herpotrichiellaceae</taxon>
        <taxon>Fonsecaea</taxon>
    </lineage>
</organism>
<feature type="domain" description="Rhodopsin" evidence="8">
    <location>
        <begin position="41"/>
        <end position="278"/>
    </location>
</feature>
<dbReference type="OrthoDB" id="10017208at2759"/>